<dbReference type="Gene3D" id="3.10.20.90">
    <property type="entry name" value="Phosphatidylinositol 3-kinase Catalytic Subunit, Chain A, domain 1"/>
    <property type="match status" value="2"/>
</dbReference>
<dbReference type="InterPro" id="IPR040790">
    <property type="entry name" value="Kindlin_2_N"/>
</dbReference>
<protein>
    <submittedName>
        <fullName evidence="2">Fermitin family-like protein 2-like</fullName>
    </submittedName>
</protein>
<dbReference type="Gene3D" id="2.30.29.30">
    <property type="entry name" value="Pleckstrin-homology domain (PH domain)/Phosphotyrosine-binding domain (PTB)"/>
    <property type="match status" value="2"/>
</dbReference>
<dbReference type="InterPro" id="IPR014352">
    <property type="entry name" value="FERM/acyl-CoA-bd_prot_sf"/>
</dbReference>
<dbReference type="Proteomes" id="UP001165289">
    <property type="component" value="Unassembled WGS sequence"/>
</dbReference>
<dbReference type="AlphaFoldDB" id="A0AAV7K8X6"/>
<name>A0AAV7K8X6_9METZ</name>
<dbReference type="InterPro" id="IPR019749">
    <property type="entry name" value="Band_41_domain"/>
</dbReference>
<evidence type="ECO:0000259" key="1">
    <source>
        <dbReference type="SMART" id="SM00295"/>
    </source>
</evidence>
<dbReference type="InterPro" id="IPR035963">
    <property type="entry name" value="FERM_2"/>
</dbReference>
<comment type="caution">
    <text evidence="2">The sequence shown here is derived from an EMBL/GenBank/DDBJ whole genome shotgun (WGS) entry which is preliminary data.</text>
</comment>
<proteinExistence type="predicted"/>
<dbReference type="SUPFAM" id="SSF47031">
    <property type="entry name" value="Second domain of FERM"/>
    <property type="match status" value="1"/>
</dbReference>
<dbReference type="GO" id="GO:0005178">
    <property type="term" value="F:integrin binding"/>
    <property type="evidence" value="ECO:0007669"/>
    <property type="project" value="TreeGrafter"/>
</dbReference>
<dbReference type="SMART" id="SM00295">
    <property type="entry name" value="B41"/>
    <property type="match status" value="1"/>
</dbReference>
<dbReference type="GO" id="GO:0007229">
    <property type="term" value="P:integrin-mediated signaling pathway"/>
    <property type="evidence" value="ECO:0007669"/>
    <property type="project" value="InterPro"/>
</dbReference>
<dbReference type="PANTHER" id="PTHR16160">
    <property type="entry name" value="FERMITIN 2-RELATED"/>
    <property type="match status" value="1"/>
</dbReference>
<accession>A0AAV7K8X6</accession>
<dbReference type="GO" id="GO:0007160">
    <property type="term" value="P:cell-matrix adhesion"/>
    <property type="evidence" value="ECO:0007669"/>
    <property type="project" value="TreeGrafter"/>
</dbReference>
<dbReference type="Pfam" id="PF18124">
    <property type="entry name" value="Kindlin_2_N"/>
    <property type="match status" value="1"/>
</dbReference>
<sequence length="637" mass="73826">MAAKEVEWDLAVEVLHMGARKVLRVRSDWSVGHVLNTLSSKLLETNISHYGLWWPEQRLWLRKHQQSLHGYGVMSDAKIQLLNLNHRFYVELPDKSVYKCVMNFSRPVFEVVMELCRRMSIRRPEELSLLKFREDCAVGGRKKKKKVEKGVGSEDGTYHPDVNYGYQPEGVQFHRQNDSADLFAKEYTKNLKDLAYINSNWLESNRSLYEQDVFDEDHLYLRFKYHAFLDLNPQLDDFRIRQLFEQAKWSVLCEEVDCTEEEAMTFAALQFQVTLAYSQNEQQKKENFAAIASDIDQQLMELKDSLGQTDTDMQAPAEETFGYMRLTKGGFTLRGPKRYWFMLQGVTLCEYKTSDDSNIIDKYNLKGAVSEADLDPAKNKYAITLQLESGDDIRVLCDNADEYVKWMASFKIAGRGEIITESKLEREKASVNAFIAMQVGKNDTNGATPGAANPELQPNLLVSQRFIKKYKSKVKDLSRKIVEAHASFLNLSLIDAQMQYIRNWMVLLDFGISYFVVHFTRPKREALLGIAFNRMVAIDINTFDQIKVWRYAGMEQWKINWKSKEMRVIHEEGDFGFTCLSCDLRIVHEFIGGNVFLYLRDDPYAPLDLKVFQQLTLDKPTAHSGWGEEQSAREFVH</sequence>
<dbReference type="InterPro" id="IPR011993">
    <property type="entry name" value="PH-like_dom_sf"/>
</dbReference>
<dbReference type="EMBL" id="JAKMXF010000111">
    <property type="protein sequence ID" value="KAI6657588.1"/>
    <property type="molecule type" value="Genomic_DNA"/>
</dbReference>
<dbReference type="Gene3D" id="1.20.80.10">
    <property type="match status" value="1"/>
</dbReference>
<dbReference type="SUPFAM" id="SSF50729">
    <property type="entry name" value="PH domain-like"/>
    <property type="match status" value="2"/>
</dbReference>
<evidence type="ECO:0000313" key="3">
    <source>
        <dbReference type="Proteomes" id="UP001165289"/>
    </source>
</evidence>
<dbReference type="Pfam" id="PF00169">
    <property type="entry name" value="PH"/>
    <property type="match status" value="1"/>
</dbReference>
<dbReference type="InterPro" id="IPR019748">
    <property type="entry name" value="FERM_central"/>
</dbReference>
<reference evidence="2 3" key="1">
    <citation type="journal article" date="2023" name="BMC Biol.">
        <title>The compact genome of the sponge Oopsacas minuta (Hexactinellida) is lacking key metazoan core genes.</title>
        <authorList>
            <person name="Santini S."/>
            <person name="Schenkelaars Q."/>
            <person name="Jourda C."/>
            <person name="Duchesne M."/>
            <person name="Belahbib H."/>
            <person name="Rocher C."/>
            <person name="Selva M."/>
            <person name="Riesgo A."/>
            <person name="Vervoort M."/>
            <person name="Leys S.P."/>
            <person name="Kodjabachian L."/>
            <person name="Le Bivic A."/>
            <person name="Borchiellini C."/>
            <person name="Claverie J.M."/>
            <person name="Renard E."/>
        </authorList>
    </citation>
    <scope>NUCLEOTIDE SEQUENCE [LARGE SCALE GENOMIC DNA]</scope>
    <source>
        <strain evidence="2">SPO-2</strain>
    </source>
</reference>
<gene>
    <name evidence="2" type="ORF">LOD99_331</name>
</gene>
<evidence type="ECO:0000313" key="2">
    <source>
        <dbReference type="EMBL" id="KAI6657588.1"/>
    </source>
</evidence>
<keyword evidence="3" id="KW-1185">Reference proteome</keyword>
<organism evidence="2 3">
    <name type="scientific">Oopsacas minuta</name>
    <dbReference type="NCBI Taxonomy" id="111878"/>
    <lineage>
        <taxon>Eukaryota</taxon>
        <taxon>Metazoa</taxon>
        <taxon>Porifera</taxon>
        <taxon>Hexactinellida</taxon>
        <taxon>Hexasterophora</taxon>
        <taxon>Lyssacinosida</taxon>
        <taxon>Leucopsacidae</taxon>
        <taxon>Oopsacas</taxon>
    </lineage>
</organism>
<feature type="domain" description="Band 4.1" evidence="1">
    <location>
        <begin position="83"/>
        <end position="515"/>
    </location>
</feature>
<dbReference type="Pfam" id="PF00373">
    <property type="entry name" value="FERM_M"/>
    <property type="match status" value="1"/>
</dbReference>
<dbReference type="InterPro" id="IPR001849">
    <property type="entry name" value="PH_domain"/>
</dbReference>
<dbReference type="InterPro" id="IPR037843">
    <property type="entry name" value="Kindlin/fermitin"/>
</dbReference>
<dbReference type="CDD" id="cd14473">
    <property type="entry name" value="FERM_B-lobe"/>
    <property type="match status" value="1"/>
</dbReference>
<dbReference type="PANTHER" id="PTHR16160:SF13">
    <property type="entry name" value="FERMITIN 2-RELATED"/>
    <property type="match status" value="1"/>
</dbReference>
<dbReference type="GO" id="GO:0030055">
    <property type="term" value="C:cell-substrate junction"/>
    <property type="evidence" value="ECO:0007669"/>
    <property type="project" value="TreeGrafter"/>
</dbReference>